<dbReference type="PANTHER" id="PTHR43132:SF2">
    <property type="entry name" value="ARSENICAL RESISTANCE OPERON REPRESSOR ARSR-RELATED"/>
    <property type="match status" value="1"/>
</dbReference>
<keyword evidence="3" id="KW-0804">Transcription</keyword>
<accession>A0A084JEL7</accession>
<dbReference type="InterPro" id="IPR001845">
    <property type="entry name" value="HTH_ArsR_DNA-bd_dom"/>
</dbReference>
<dbReference type="OrthoDB" id="1853739at2"/>
<dbReference type="AlphaFoldDB" id="A0A084JEL7"/>
<reference evidence="5 6" key="1">
    <citation type="submission" date="2014-07" db="EMBL/GenBank/DDBJ databases">
        <title>Draft genome of Clostridium celerecrescens 152B isolated from sediments associated with methane hydrate from Krishna Godavari basin.</title>
        <authorList>
            <person name="Honkalas V.S."/>
            <person name="Dabir A.P."/>
            <person name="Arora P."/>
            <person name="Dhakephalkar P.K."/>
        </authorList>
    </citation>
    <scope>NUCLEOTIDE SEQUENCE [LARGE SCALE GENOMIC DNA]</scope>
    <source>
        <strain evidence="5 6">152B</strain>
    </source>
</reference>
<keyword evidence="6" id="KW-1185">Reference proteome</keyword>
<proteinExistence type="predicted"/>
<evidence type="ECO:0000259" key="4">
    <source>
        <dbReference type="PROSITE" id="PS50987"/>
    </source>
</evidence>
<evidence type="ECO:0000256" key="3">
    <source>
        <dbReference type="ARBA" id="ARBA00023163"/>
    </source>
</evidence>
<evidence type="ECO:0000313" key="5">
    <source>
        <dbReference type="EMBL" id="KEZ87401.1"/>
    </source>
</evidence>
<dbReference type="SMART" id="SM00418">
    <property type="entry name" value="HTH_ARSR"/>
    <property type="match status" value="1"/>
</dbReference>
<gene>
    <name evidence="5" type="ORF">IO98_21265</name>
</gene>
<dbReference type="InterPro" id="IPR036388">
    <property type="entry name" value="WH-like_DNA-bd_sf"/>
</dbReference>
<dbReference type="GO" id="GO:0003700">
    <property type="term" value="F:DNA-binding transcription factor activity"/>
    <property type="evidence" value="ECO:0007669"/>
    <property type="project" value="InterPro"/>
</dbReference>
<evidence type="ECO:0000313" key="6">
    <source>
        <dbReference type="Proteomes" id="UP000028525"/>
    </source>
</evidence>
<dbReference type="Proteomes" id="UP000028525">
    <property type="component" value="Unassembled WGS sequence"/>
</dbReference>
<evidence type="ECO:0000256" key="2">
    <source>
        <dbReference type="ARBA" id="ARBA00023125"/>
    </source>
</evidence>
<name>A0A084JEL7_9FIRM</name>
<dbReference type="InterPro" id="IPR051011">
    <property type="entry name" value="Metal_resp_trans_reg"/>
</dbReference>
<organism evidence="5 6">
    <name type="scientific">Lacrimispora celerecrescens</name>
    <dbReference type="NCBI Taxonomy" id="29354"/>
    <lineage>
        <taxon>Bacteria</taxon>
        <taxon>Bacillati</taxon>
        <taxon>Bacillota</taxon>
        <taxon>Clostridia</taxon>
        <taxon>Lachnospirales</taxon>
        <taxon>Lachnospiraceae</taxon>
        <taxon>Lacrimispora</taxon>
    </lineage>
</organism>
<dbReference type="Gene3D" id="1.10.10.10">
    <property type="entry name" value="Winged helix-like DNA-binding domain superfamily/Winged helix DNA-binding domain"/>
    <property type="match status" value="1"/>
</dbReference>
<comment type="caution">
    <text evidence="5">The sequence shown here is derived from an EMBL/GenBank/DDBJ whole genome shotgun (WGS) entry which is preliminary data.</text>
</comment>
<keyword evidence="1" id="KW-0805">Transcription regulation</keyword>
<dbReference type="Pfam" id="PF01022">
    <property type="entry name" value="HTH_5"/>
    <property type="match status" value="1"/>
</dbReference>
<evidence type="ECO:0000256" key="1">
    <source>
        <dbReference type="ARBA" id="ARBA00023015"/>
    </source>
</evidence>
<dbReference type="CDD" id="cd00090">
    <property type="entry name" value="HTH_ARSR"/>
    <property type="match status" value="1"/>
</dbReference>
<dbReference type="EMBL" id="JPME01000035">
    <property type="protein sequence ID" value="KEZ87401.1"/>
    <property type="molecule type" value="Genomic_DNA"/>
</dbReference>
<feature type="domain" description="HTH arsR-type" evidence="4">
    <location>
        <begin position="1"/>
        <end position="94"/>
    </location>
</feature>
<dbReference type="PROSITE" id="PS50987">
    <property type="entry name" value="HTH_ARSR_2"/>
    <property type="match status" value="1"/>
</dbReference>
<dbReference type="InterPro" id="IPR011991">
    <property type="entry name" value="ArsR-like_HTH"/>
</dbReference>
<dbReference type="GO" id="GO:0003677">
    <property type="term" value="F:DNA binding"/>
    <property type="evidence" value="ECO:0007669"/>
    <property type="project" value="UniProtKB-KW"/>
</dbReference>
<dbReference type="PANTHER" id="PTHR43132">
    <property type="entry name" value="ARSENICAL RESISTANCE OPERON REPRESSOR ARSR-RELATED"/>
    <property type="match status" value="1"/>
</dbReference>
<dbReference type="PRINTS" id="PR00778">
    <property type="entry name" value="HTHARSR"/>
</dbReference>
<dbReference type="InterPro" id="IPR036390">
    <property type="entry name" value="WH_DNA-bd_sf"/>
</dbReference>
<dbReference type="RefSeq" id="WP_038284278.1">
    <property type="nucleotide sequence ID" value="NZ_JPME01000035.1"/>
</dbReference>
<dbReference type="SUPFAM" id="SSF46785">
    <property type="entry name" value="Winged helix' DNA-binding domain"/>
    <property type="match status" value="1"/>
</dbReference>
<dbReference type="NCBIfam" id="NF033788">
    <property type="entry name" value="HTH_metalloreg"/>
    <property type="match status" value="1"/>
</dbReference>
<keyword evidence="2" id="KW-0238">DNA-binding</keyword>
<sequence>MEEQAKKIAELLKILANEHRLLVLCALIQGPLTVGEIHKFTPNITASALSQHLNQLKTSGILASEKLGMNVVYRIQDQRVIPLIGSIKEHYCSE</sequence>
<dbReference type="STRING" id="29354.IO98_21265"/>
<protein>
    <submittedName>
        <fullName evidence="5">ArsR family transcriptional regulator</fullName>
    </submittedName>
</protein>